<evidence type="ECO:0000313" key="2">
    <source>
        <dbReference type="Proteomes" id="UP000176501"/>
    </source>
</evidence>
<accession>A0A1F7W4F8</accession>
<dbReference type="Proteomes" id="UP000176501">
    <property type="component" value="Unassembled WGS sequence"/>
</dbReference>
<proteinExistence type="predicted"/>
<protein>
    <submittedName>
        <fullName evidence="1">Uncharacterized protein</fullName>
    </submittedName>
</protein>
<comment type="caution">
    <text evidence="1">The sequence shown here is derived from an EMBL/GenBank/DDBJ whole genome shotgun (WGS) entry which is preliminary data.</text>
</comment>
<dbReference type="EMBL" id="MGFE01000030">
    <property type="protein sequence ID" value="OGL97695.1"/>
    <property type="molecule type" value="Genomic_DNA"/>
</dbReference>
<name>A0A1F7W4F8_9BACT</name>
<sequence>MGDSDWLTRAGFSGSVAASTRFTNGGTVERAFLVRGGNAVTLRVKPIREERLYVCSRQGPEMMVRGKPDFVESGAVLWCAAAPENDGPLRARAFDGGLYDALRAIGGHVGDGYEAELARLGADPTRLREKPGRPFEIDLIRGGVEREAWALESFAAAFFDALRECHRVIRGDVTGEPDIVRLERAARFLRGVSLAPFSRRALPNAATDVDAAIAALRVSRGDDAAARLSMAARSLRMTFVRRSLEGAFAEMARHRRRKTEPDREGRARIAAAICRGRGMLFENGRPLDDGFCRAVIVPTVVPKLSAVADLLMSDGPLDVSRACRDFSVALAPL</sequence>
<gene>
    <name evidence="1" type="ORF">A2304_00320</name>
</gene>
<reference evidence="1 2" key="1">
    <citation type="journal article" date="2016" name="Nat. Commun.">
        <title>Thousands of microbial genomes shed light on interconnected biogeochemical processes in an aquifer system.</title>
        <authorList>
            <person name="Anantharaman K."/>
            <person name="Brown C.T."/>
            <person name="Hug L.A."/>
            <person name="Sharon I."/>
            <person name="Castelle C.J."/>
            <person name="Probst A.J."/>
            <person name="Thomas B.C."/>
            <person name="Singh A."/>
            <person name="Wilkins M.J."/>
            <person name="Karaoz U."/>
            <person name="Brodie E.L."/>
            <person name="Williams K.H."/>
            <person name="Hubbard S.S."/>
            <person name="Banfield J.F."/>
        </authorList>
    </citation>
    <scope>NUCLEOTIDE SEQUENCE [LARGE SCALE GENOMIC DNA]</scope>
</reference>
<dbReference type="AlphaFoldDB" id="A0A1F7W4F8"/>
<evidence type="ECO:0000313" key="1">
    <source>
        <dbReference type="EMBL" id="OGL97695.1"/>
    </source>
</evidence>
<organism evidence="1 2">
    <name type="scientific">Candidatus Uhrbacteria bacterium RIFOXYB2_FULL_57_15</name>
    <dbReference type="NCBI Taxonomy" id="1802422"/>
    <lineage>
        <taxon>Bacteria</taxon>
        <taxon>Candidatus Uhriibacteriota</taxon>
    </lineage>
</organism>